<name>A0A5B8MW37_9CHLO</name>
<protein>
    <recommendedName>
        <fullName evidence="4">Thioredoxin domain-containing protein</fullName>
    </recommendedName>
</protein>
<reference evidence="2 3" key="1">
    <citation type="submission" date="2018-07" db="EMBL/GenBank/DDBJ databases">
        <title>The complete nuclear genome of the prasinophyte Chloropicon primus (CCMP1205).</title>
        <authorList>
            <person name="Pombert J.-F."/>
            <person name="Otis C."/>
            <person name="Turmel M."/>
            <person name="Lemieux C."/>
        </authorList>
    </citation>
    <scope>NUCLEOTIDE SEQUENCE [LARGE SCALE GENOMIC DNA]</scope>
    <source>
        <strain evidence="2 3">CCMP1205</strain>
    </source>
</reference>
<evidence type="ECO:0000256" key="1">
    <source>
        <dbReference type="SAM" id="SignalP"/>
    </source>
</evidence>
<dbReference type="AlphaFoldDB" id="A0A5B8MW37"/>
<dbReference type="SUPFAM" id="SSF52833">
    <property type="entry name" value="Thioredoxin-like"/>
    <property type="match status" value="1"/>
</dbReference>
<organism evidence="2 3">
    <name type="scientific">Chloropicon primus</name>
    <dbReference type="NCBI Taxonomy" id="1764295"/>
    <lineage>
        <taxon>Eukaryota</taxon>
        <taxon>Viridiplantae</taxon>
        <taxon>Chlorophyta</taxon>
        <taxon>Chloropicophyceae</taxon>
        <taxon>Chloropicales</taxon>
        <taxon>Chloropicaceae</taxon>
        <taxon>Chloropicon</taxon>
    </lineage>
</organism>
<keyword evidence="3" id="KW-1185">Reference proteome</keyword>
<proteinExistence type="predicted"/>
<dbReference type="Gene3D" id="3.40.30.10">
    <property type="entry name" value="Glutaredoxin"/>
    <property type="match status" value="1"/>
</dbReference>
<keyword evidence="1" id="KW-0732">Signal</keyword>
<dbReference type="OrthoDB" id="59470at2759"/>
<evidence type="ECO:0008006" key="4">
    <source>
        <dbReference type="Google" id="ProtNLM"/>
    </source>
</evidence>
<feature type="signal peptide" evidence="1">
    <location>
        <begin position="1"/>
        <end position="25"/>
    </location>
</feature>
<accession>A0A5B8MW37</accession>
<gene>
    <name evidence="2" type="ORF">A3770_15p75460</name>
</gene>
<dbReference type="InterPro" id="IPR036249">
    <property type="entry name" value="Thioredoxin-like_sf"/>
</dbReference>
<evidence type="ECO:0000313" key="2">
    <source>
        <dbReference type="EMBL" id="QDZ25028.1"/>
    </source>
</evidence>
<sequence length="171" mass="19614">MRGGTILCALTFWAALSYLTSGALAFSRVMEMTYEDFDEETKVPVYDGPGDFISLAFYSSWDLRSQKFMVEYDKMADMLHEESVTNFTLARVNSANQQNQGITAHYKVKSFPHLFYFHKLEKHPYAKTDAQEMSKVLDSGSLDAAAMLRWLQRITKETFDEEPIGVIHDEI</sequence>
<feature type="chain" id="PRO_5022979600" description="Thioredoxin domain-containing protein" evidence="1">
    <location>
        <begin position="26"/>
        <end position="171"/>
    </location>
</feature>
<evidence type="ECO:0000313" key="3">
    <source>
        <dbReference type="Proteomes" id="UP000316726"/>
    </source>
</evidence>
<dbReference type="Proteomes" id="UP000316726">
    <property type="component" value="Chromosome 15"/>
</dbReference>
<dbReference type="EMBL" id="CP031048">
    <property type="protein sequence ID" value="QDZ25028.1"/>
    <property type="molecule type" value="Genomic_DNA"/>
</dbReference>
<dbReference type="CDD" id="cd02961">
    <property type="entry name" value="PDI_a_family"/>
    <property type="match status" value="1"/>
</dbReference>